<accession>A0A2P6NFY5</accession>
<dbReference type="InParanoid" id="A0A2P6NFY5"/>
<dbReference type="Gene3D" id="1.25.40.10">
    <property type="entry name" value="Tetratricopeptide repeat domain"/>
    <property type="match status" value="1"/>
</dbReference>
<reference evidence="3 4" key="1">
    <citation type="journal article" date="2018" name="Genome Biol. Evol.">
        <title>Multiple Roots of Fruiting Body Formation in Amoebozoa.</title>
        <authorList>
            <person name="Hillmann F."/>
            <person name="Forbes G."/>
            <person name="Novohradska S."/>
            <person name="Ferling I."/>
            <person name="Riege K."/>
            <person name="Groth M."/>
            <person name="Westermann M."/>
            <person name="Marz M."/>
            <person name="Spaller T."/>
            <person name="Winckler T."/>
            <person name="Schaap P."/>
            <person name="Glockner G."/>
        </authorList>
    </citation>
    <scope>NUCLEOTIDE SEQUENCE [LARGE SCALE GENOMIC DNA]</scope>
    <source>
        <strain evidence="3 4">Jena</strain>
    </source>
</reference>
<comment type="caution">
    <text evidence="3">The sequence shown here is derived from an EMBL/GenBank/DDBJ whole genome shotgun (WGS) entry which is preliminary data.</text>
</comment>
<proteinExistence type="predicted"/>
<dbReference type="GO" id="GO:0072380">
    <property type="term" value="C:TRC complex"/>
    <property type="evidence" value="ECO:0007669"/>
    <property type="project" value="TreeGrafter"/>
</dbReference>
<dbReference type="InterPro" id="IPR029063">
    <property type="entry name" value="SAM-dependent_MTases_sf"/>
</dbReference>
<dbReference type="PANTHER" id="PTHR45831:SF2">
    <property type="entry name" value="LD24721P"/>
    <property type="match status" value="1"/>
</dbReference>
<dbReference type="Gene3D" id="3.40.50.150">
    <property type="entry name" value="Vaccinia Virus protein VP39"/>
    <property type="match status" value="1"/>
</dbReference>
<name>A0A2P6NFY5_9EUKA</name>
<dbReference type="STRING" id="1890364.A0A2P6NFY5"/>
<gene>
    <name evidence="3" type="ORF">PROFUN_04708</name>
</gene>
<evidence type="ECO:0000313" key="4">
    <source>
        <dbReference type="Proteomes" id="UP000241769"/>
    </source>
</evidence>
<evidence type="ECO:0000256" key="2">
    <source>
        <dbReference type="ARBA" id="ARBA00022803"/>
    </source>
</evidence>
<dbReference type="AlphaFoldDB" id="A0A2P6NFY5"/>
<dbReference type="GO" id="GO:0016020">
    <property type="term" value="C:membrane"/>
    <property type="evidence" value="ECO:0007669"/>
    <property type="project" value="TreeGrafter"/>
</dbReference>
<dbReference type="InterPro" id="IPR047150">
    <property type="entry name" value="SGT"/>
</dbReference>
<keyword evidence="2" id="KW-0802">TPR repeat</keyword>
<organism evidence="3 4">
    <name type="scientific">Planoprotostelium fungivorum</name>
    <dbReference type="NCBI Taxonomy" id="1890364"/>
    <lineage>
        <taxon>Eukaryota</taxon>
        <taxon>Amoebozoa</taxon>
        <taxon>Evosea</taxon>
        <taxon>Variosea</taxon>
        <taxon>Cavosteliida</taxon>
        <taxon>Cavosteliaceae</taxon>
        <taxon>Planoprotostelium</taxon>
    </lineage>
</organism>
<evidence type="ECO:0000256" key="1">
    <source>
        <dbReference type="ARBA" id="ARBA00022737"/>
    </source>
</evidence>
<dbReference type="SUPFAM" id="SSF48452">
    <property type="entry name" value="TPR-like"/>
    <property type="match status" value="1"/>
</dbReference>
<keyword evidence="1" id="KW-0677">Repeat</keyword>
<sequence length="880" mass="100804">MDNISNSSKIVVGCSLLGALSLAAYLYLREDEEEGEETNDGDQMDEETAERLLKKANALREQGRYIEASRCYGEGIAGNPDNISLFYAGRSACYLSVQNPELALKDAKRAMKHGPNEYQAHYQAAICLFSLMQHEEAYVRMYRAHLLEGGQNKEIEKKINQWRVNLQDRPEHCAHMAKDMLMHDTRFMIDQKRWAERCHGDLKTMRRQIQEACDSGKSGSIMKSFEHYIARDPAAAISFIIAEAIQLEDEELLRASTDLGLQLAPDHPEFILSRQILSSQNIQEAFLQHHRAFLLDNWSNHMIAKDWLAALSQQSRDRWNNYDLLGGIFQTLLDVSRCYDVPNINRFLVYETGLSVWLQAMEKFDVQEPDGDLSPLEQLRGRYHNLMNGWKSICNEPFLMSSLRNVVIQNIAMETEILCPIRSAILHFSRNNPGDFDEISELIHSIGIQMHLCSYQWPVHPLDHRLIDELRLSLARLQYTKTGSTLDRELYVQLSLYALYEPLSSLPSITNAVDPLDTKQLNETFSRLLRITVIQELAEKKLCSEVVPIRRNSPNYGKWRESREQVVLRTADTPECLHGFTCLVDLNQLMGTILPGVPLSNTTPHRILVSNVGNGLCLYELTQSLENVFVVGLEISVKNVAHARCLLERYGASNKAQVFCAESANVPPSSLPYSHYHLVIVRELSHEPVPIDALKGLIELMGPEGLIKISVTSRALTHHVMKIRRAFQKVSMSQQKHPHLFTTEADGRVSLRQMASWSELISMRKDLFFSEDMNIDEDEMSLFEHPRTIDEMSSIYLQPHDHPFDFLDLRDLLEPVQLEIVGFEFGPRFSQHPEVLLEYREEYPHDPLLCDPSSLHTFFNANMFRRQILGGTISFYARTK</sequence>
<dbReference type="PANTHER" id="PTHR45831">
    <property type="entry name" value="LD24721P"/>
    <property type="match status" value="1"/>
</dbReference>
<protein>
    <submittedName>
        <fullName evidence="3">Uncharacterized protein</fullName>
    </submittedName>
</protein>
<dbReference type="SMART" id="SM00028">
    <property type="entry name" value="TPR"/>
    <property type="match status" value="3"/>
</dbReference>
<dbReference type="InterPro" id="IPR019734">
    <property type="entry name" value="TPR_rpt"/>
</dbReference>
<keyword evidence="4" id="KW-1185">Reference proteome</keyword>
<dbReference type="InterPro" id="IPR011990">
    <property type="entry name" value="TPR-like_helical_dom_sf"/>
</dbReference>
<dbReference type="Proteomes" id="UP000241769">
    <property type="component" value="Unassembled WGS sequence"/>
</dbReference>
<dbReference type="GO" id="GO:0060090">
    <property type="term" value="F:molecular adaptor activity"/>
    <property type="evidence" value="ECO:0007669"/>
    <property type="project" value="TreeGrafter"/>
</dbReference>
<dbReference type="EMBL" id="MDYQ01000094">
    <property type="protein sequence ID" value="PRP82845.1"/>
    <property type="molecule type" value="Genomic_DNA"/>
</dbReference>
<dbReference type="OrthoDB" id="2942533at2759"/>
<evidence type="ECO:0000313" key="3">
    <source>
        <dbReference type="EMBL" id="PRP82845.1"/>
    </source>
</evidence>
<dbReference type="GO" id="GO:0006620">
    <property type="term" value="P:post-translational protein targeting to endoplasmic reticulum membrane"/>
    <property type="evidence" value="ECO:0007669"/>
    <property type="project" value="TreeGrafter"/>
</dbReference>
<dbReference type="SUPFAM" id="SSF53335">
    <property type="entry name" value="S-adenosyl-L-methionine-dependent methyltransferases"/>
    <property type="match status" value="1"/>
</dbReference>